<dbReference type="Proteomes" id="UP000295621">
    <property type="component" value="Unassembled WGS sequence"/>
</dbReference>
<accession>A0A4V2XW42</accession>
<protein>
    <submittedName>
        <fullName evidence="1">Uncharacterized protein</fullName>
    </submittedName>
</protein>
<evidence type="ECO:0000313" key="1">
    <source>
        <dbReference type="EMBL" id="TDC47825.1"/>
    </source>
</evidence>
<reference evidence="1 2" key="1">
    <citation type="submission" date="2019-02" db="EMBL/GenBank/DDBJ databases">
        <title>Draft genome sequences of novel Actinobacteria.</title>
        <authorList>
            <person name="Sahin N."/>
            <person name="Ay H."/>
            <person name="Saygin H."/>
        </authorList>
    </citation>
    <scope>NUCLEOTIDE SEQUENCE [LARGE SCALE GENOMIC DNA]</scope>
    <source>
        <strain evidence="1 2">KC603</strain>
    </source>
</reference>
<organism evidence="1 2">
    <name type="scientific">Jiangella ureilytica</name>
    <dbReference type="NCBI Taxonomy" id="2530374"/>
    <lineage>
        <taxon>Bacteria</taxon>
        <taxon>Bacillati</taxon>
        <taxon>Actinomycetota</taxon>
        <taxon>Actinomycetes</taxon>
        <taxon>Jiangellales</taxon>
        <taxon>Jiangellaceae</taxon>
        <taxon>Jiangella</taxon>
    </lineage>
</organism>
<gene>
    <name evidence="1" type="ORF">E1212_23055</name>
</gene>
<comment type="caution">
    <text evidence="1">The sequence shown here is derived from an EMBL/GenBank/DDBJ whole genome shotgun (WGS) entry which is preliminary data.</text>
</comment>
<keyword evidence="2" id="KW-1185">Reference proteome</keyword>
<dbReference type="EMBL" id="SMKL01000067">
    <property type="protein sequence ID" value="TDC47825.1"/>
    <property type="molecule type" value="Genomic_DNA"/>
</dbReference>
<sequence>MTAQVVADWLTTLAADVLRRGPEAVLVPSWPGLPVPLLPHALSRVRAPRADEWALRAIEDRLTRTHTA</sequence>
<dbReference type="AlphaFoldDB" id="A0A4V2XW42"/>
<evidence type="ECO:0000313" key="2">
    <source>
        <dbReference type="Proteomes" id="UP000295621"/>
    </source>
</evidence>
<name>A0A4V2XW42_9ACTN</name>
<dbReference type="RefSeq" id="WP_131986828.1">
    <property type="nucleotide sequence ID" value="NZ_SMKL01000067.1"/>
</dbReference>
<proteinExistence type="predicted"/>